<proteinExistence type="predicted"/>
<feature type="transmembrane region" description="Helical" evidence="1">
    <location>
        <begin position="262"/>
        <end position="282"/>
    </location>
</feature>
<comment type="caution">
    <text evidence="2">The sequence shown here is derived from an EMBL/GenBank/DDBJ whole genome shotgun (WGS) entry which is preliminary data.</text>
</comment>
<evidence type="ECO:0000256" key="1">
    <source>
        <dbReference type="SAM" id="Phobius"/>
    </source>
</evidence>
<dbReference type="EMBL" id="JAMYPJ010000011">
    <property type="protein sequence ID" value="MER8933326.1"/>
    <property type="molecule type" value="Genomic_DNA"/>
</dbReference>
<keyword evidence="3" id="KW-1185">Reference proteome</keyword>
<feature type="transmembrane region" description="Helical" evidence="1">
    <location>
        <begin position="25"/>
        <end position="45"/>
    </location>
</feature>
<sequence length="319" mass="35549">MNDDEAVPGLRPHANSSPGRRLQSLGFFLAGVGAVFLLFVAAYPLGLVSAYPAPPAAAIKGPLGFERKIEHLAALSRRADEPMQAYLGRLTRTVAGGMVHHWTEGDIWTASDARYTRISIFDNYLLWMQSFLPQYGENLQNYEFVTPQKAIDRGYGFCSQVSKIVYSILADQAIEATIYSVPHHTVVESNGNILDSDYGVFVPYSLASIEQNPSIIDSYYAGFEPMLPVLRDAYGQSWQPLGTAEGFREVRAYEAKFENLKWFPPLMLLAMGVLFAAGGALLNRRERVTRFTKRAIATARRYVLFSILFARDNQSNSGR</sequence>
<evidence type="ECO:0000313" key="2">
    <source>
        <dbReference type="EMBL" id="MER8933326.1"/>
    </source>
</evidence>
<evidence type="ECO:0000313" key="3">
    <source>
        <dbReference type="Proteomes" id="UP001464387"/>
    </source>
</evidence>
<organism evidence="2 3">
    <name type="scientific">Mesorhizobium opportunistum</name>
    <dbReference type="NCBI Taxonomy" id="593909"/>
    <lineage>
        <taxon>Bacteria</taxon>
        <taxon>Pseudomonadati</taxon>
        <taxon>Pseudomonadota</taxon>
        <taxon>Alphaproteobacteria</taxon>
        <taxon>Hyphomicrobiales</taxon>
        <taxon>Phyllobacteriaceae</taxon>
        <taxon>Mesorhizobium</taxon>
    </lineage>
</organism>
<dbReference type="RefSeq" id="WP_023764970.1">
    <property type="nucleotide sequence ID" value="NZ_CP100477.1"/>
</dbReference>
<evidence type="ECO:0008006" key="4">
    <source>
        <dbReference type="Google" id="ProtNLM"/>
    </source>
</evidence>
<gene>
    <name evidence="2" type="ORF">NKI33_10150</name>
</gene>
<reference evidence="2 3" key="1">
    <citation type="journal article" date="2024" name="Proc. Natl. Acad. Sci. U.S.A.">
        <title>The evolutionary genomics of adaptation to stress in wild rhizobium bacteria.</title>
        <authorList>
            <person name="Kehlet-Delgado H."/>
            <person name="Montoya A.P."/>
            <person name="Jensen K.T."/>
            <person name="Wendlandt C.E."/>
            <person name="Dexheimer C."/>
            <person name="Roberts M."/>
            <person name="Torres Martinez L."/>
            <person name="Friesen M.L."/>
            <person name="Griffitts J.S."/>
            <person name="Porter S.S."/>
        </authorList>
    </citation>
    <scope>NUCLEOTIDE SEQUENCE [LARGE SCALE GENOMIC DNA]</scope>
    <source>
        <strain evidence="2 3">M0729</strain>
    </source>
</reference>
<accession>A0ABV1YDS0</accession>
<protein>
    <recommendedName>
        <fullName evidence="4">Transglutaminase domain-containing protein</fullName>
    </recommendedName>
</protein>
<keyword evidence="1" id="KW-1133">Transmembrane helix</keyword>
<keyword evidence="1" id="KW-0812">Transmembrane</keyword>
<name>A0ABV1YDS0_9HYPH</name>
<dbReference type="Proteomes" id="UP001464387">
    <property type="component" value="Unassembled WGS sequence"/>
</dbReference>
<keyword evidence="1" id="KW-0472">Membrane</keyword>